<evidence type="ECO:0000259" key="1">
    <source>
        <dbReference type="Pfam" id="PF03781"/>
    </source>
</evidence>
<feature type="domain" description="Sulfatase-modifying factor enzyme-like" evidence="1">
    <location>
        <begin position="29"/>
        <end position="260"/>
    </location>
</feature>
<protein>
    <submittedName>
        <fullName evidence="2">Formylglycine-generating enzyme required for sulfatase activity</fullName>
    </submittedName>
</protein>
<dbReference type="EMBL" id="OAOQ01000011">
    <property type="protein sequence ID" value="SNX71908.1"/>
    <property type="molecule type" value="Genomic_DNA"/>
</dbReference>
<dbReference type="InterPro" id="IPR005532">
    <property type="entry name" value="SUMF_dom"/>
</dbReference>
<name>A0A285CXX4_9RHOB</name>
<keyword evidence="3" id="KW-1185">Reference proteome</keyword>
<reference evidence="3" key="1">
    <citation type="submission" date="2017-08" db="EMBL/GenBank/DDBJ databases">
        <authorList>
            <person name="Varghese N."/>
            <person name="Submissions S."/>
        </authorList>
    </citation>
    <scope>NUCLEOTIDE SEQUENCE [LARGE SCALE GENOMIC DNA]</scope>
    <source>
        <strain evidence="3">JA234</strain>
    </source>
</reference>
<dbReference type="InterPro" id="IPR042095">
    <property type="entry name" value="SUMF_sf"/>
</dbReference>
<proteinExistence type="predicted"/>
<dbReference type="RefSeq" id="WP_097030914.1">
    <property type="nucleotide sequence ID" value="NZ_OAOQ01000011.1"/>
</dbReference>
<dbReference type="AlphaFoldDB" id="A0A285CXX4"/>
<evidence type="ECO:0000313" key="2">
    <source>
        <dbReference type="EMBL" id="SNX71908.1"/>
    </source>
</evidence>
<dbReference type="GO" id="GO:0120147">
    <property type="term" value="F:formylglycine-generating oxidase activity"/>
    <property type="evidence" value="ECO:0007669"/>
    <property type="project" value="TreeGrafter"/>
</dbReference>
<dbReference type="InterPro" id="IPR051043">
    <property type="entry name" value="Sulfatase_Mod_Factor_Kinase"/>
</dbReference>
<evidence type="ECO:0000313" key="3">
    <source>
        <dbReference type="Proteomes" id="UP000219467"/>
    </source>
</evidence>
<dbReference type="SUPFAM" id="SSF56436">
    <property type="entry name" value="C-type lectin-like"/>
    <property type="match status" value="1"/>
</dbReference>
<gene>
    <name evidence="2" type="ORF">SAMN05878503_11127</name>
</gene>
<dbReference type="Gene3D" id="3.90.1580.10">
    <property type="entry name" value="paralog of FGE (formylglycine-generating enzyme)"/>
    <property type="match status" value="1"/>
</dbReference>
<dbReference type="Proteomes" id="UP000219467">
    <property type="component" value="Unassembled WGS sequence"/>
</dbReference>
<dbReference type="PANTHER" id="PTHR23150:SF19">
    <property type="entry name" value="FORMYLGLYCINE-GENERATING ENZYME"/>
    <property type="match status" value="1"/>
</dbReference>
<dbReference type="OrthoDB" id="9768004at2"/>
<sequence>MLRPILAAGLVALALAAGYGVVARDPLPLPETVTIPGGTQIYRASGEYRIGTRRIDAPAVSQQVGPLHIMKYQVTQEDYARCMADGACLEVTTSPGAQIPQTGVSWSDATAYADWLSDRTGLRWRLPTDAEWLRAAAERGFDGALGAEGANPADRWLASYRSEVERRGEADLTPRPTGHFGATSTGMQDAAGNVWEWTNSCDERVQLAEDGQTRAIERFCGVRVAQGKHRAFVVDFVRDARSGGCAAGVPPDFLGFRLVRED</sequence>
<organism evidence="2 3">
    <name type="scientific">Cereibacter ovatus</name>
    <dbReference type="NCBI Taxonomy" id="439529"/>
    <lineage>
        <taxon>Bacteria</taxon>
        <taxon>Pseudomonadati</taxon>
        <taxon>Pseudomonadota</taxon>
        <taxon>Alphaproteobacteria</taxon>
        <taxon>Rhodobacterales</taxon>
        <taxon>Paracoccaceae</taxon>
        <taxon>Cereibacter</taxon>
    </lineage>
</organism>
<dbReference type="PANTHER" id="PTHR23150">
    <property type="entry name" value="SULFATASE MODIFYING FACTOR 1, 2"/>
    <property type="match status" value="1"/>
</dbReference>
<dbReference type="InterPro" id="IPR016187">
    <property type="entry name" value="CTDL_fold"/>
</dbReference>
<accession>A0A285CXX4</accession>
<dbReference type="Pfam" id="PF03781">
    <property type="entry name" value="FGE-sulfatase"/>
    <property type="match status" value="1"/>
</dbReference>